<reference evidence="2" key="1">
    <citation type="journal article" date="2019" name="Int. J. Syst. Evol. Microbiol.">
        <title>The Global Catalogue of Microorganisms (GCM) 10K type strain sequencing project: providing services to taxonomists for standard genome sequencing and annotation.</title>
        <authorList>
            <consortium name="The Broad Institute Genomics Platform"/>
            <consortium name="The Broad Institute Genome Sequencing Center for Infectious Disease"/>
            <person name="Wu L."/>
            <person name="Ma J."/>
        </authorList>
    </citation>
    <scope>NUCLEOTIDE SEQUENCE [LARGE SCALE GENOMIC DNA]</scope>
    <source>
        <strain evidence="2">CGMCC 1.13666</strain>
    </source>
</reference>
<sequence length="268" mass="31116">MNRSPLPPTYTRPEKIGGKRNQHLIQNVMELPDLYHTISETPLREKIETGKRSLHEAYYFISRPEHTLEDTPALENKEEQAEETFQQEYAASCAAIKNGHPASQHQEHIKSALCSNVMEDLQNTFSAAFIWLVCADLLEKEDLRDQSWASLVEFSSLEYRLELACMAEHARREKIRHQKNGAKANAKYANLKKYLIEFLYTEAPENGWRAVKKAANELAKPIRDRHESSEHRAVYEVSLPEVETLIENWMYKDEDAKQAYKKNKKKRG</sequence>
<evidence type="ECO:0000313" key="2">
    <source>
        <dbReference type="Proteomes" id="UP001596411"/>
    </source>
</evidence>
<name>A0ABW2F2E3_9GAMM</name>
<proteinExistence type="predicted"/>
<dbReference type="Proteomes" id="UP001596411">
    <property type="component" value="Unassembled WGS sequence"/>
</dbReference>
<dbReference type="RefSeq" id="WP_346061955.1">
    <property type="nucleotide sequence ID" value="NZ_BAAADR010000006.1"/>
</dbReference>
<protein>
    <submittedName>
        <fullName evidence="1">Uncharacterized protein</fullName>
    </submittedName>
</protein>
<organism evidence="1 2">
    <name type="scientific">Halomonas salifodinae</name>
    <dbReference type="NCBI Taxonomy" id="438745"/>
    <lineage>
        <taxon>Bacteria</taxon>
        <taxon>Pseudomonadati</taxon>
        <taxon>Pseudomonadota</taxon>
        <taxon>Gammaproteobacteria</taxon>
        <taxon>Oceanospirillales</taxon>
        <taxon>Halomonadaceae</taxon>
        <taxon>Halomonas</taxon>
    </lineage>
</organism>
<dbReference type="EMBL" id="JBHSZP010000033">
    <property type="protein sequence ID" value="MFC7091158.1"/>
    <property type="molecule type" value="Genomic_DNA"/>
</dbReference>
<accession>A0ABW2F2E3</accession>
<evidence type="ECO:0000313" key="1">
    <source>
        <dbReference type="EMBL" id="MFC7091158.1"/>
    </source>
</evidence>
<gene>
    <name evidence="1" type="ORF">ACFQH5_16560</name>
</gene>
<comment type="caution">
    <text evidence="1">The sequence shown here is derived from an EMBL/GenBank/DDBJ whole genome shotgun (WGS) entry which is preliminary data.</text>
</comment>
<keyword evidence="2" id="KW-1185">Reference proteome</keyword>